<proteinExistence type="predicted"/>
<evidence type="ECO:0000256" key="1">
    <source>
        <dbReference type="SAM" id="Coils"/>
    </source>
</evidence>
<dbReference type="PANTHER" id="PTHR36223:SF1">
    <property type="entry name" value="TRANSCRIPTION ELONGATION FACTOR EAF N-TERMINAL DOMAIN-CONTAINING PROTEIN"/>
    <property type="match status" value="1"/>
</dbReference>
<dbReference type="InterPro" id="IPR057678">
    <property type="entry name" value="DUF7918"/>
</dbReference>
<dbReference type="PANTHER" id="PTHR36223">
    <property type="entry name" value="BETA-LACTAMASE-TYPE TRANSPEPTIDASE FOLD DOMAIN CONTAINING PROTEIN"/>
    <property type="match status" value="1"/>
</dbReference>
<dbReference type="AlphaFoldDB" id="A0A2B7XXG3"/>
<sequence>MAVINLFEATVEVDGVSAAEYDAEVVAEPQPNKVVKFIESKSGAKFGVIVRIKDGYTVDCDCLVIRLCIDGQEEGRIFGRDEIMYFPGEYVYRWFKSRSVTNGQFLESPFKFTDAIFESAISKKEDKNLPLKSEIGTIRVEIRRANYSGPENAPSEMSFNPIGKILEKAAKGKALSHTTALGESKKAVPWMVCKTEYLGKTPVASFTFRYRSKAALQALMVIPRSPSPVPLEDRPVEDLNMEEMRMLIQQQRREARAKQEELTRIKRERKDTNNNFLAALTCPNKRRRKANSTSAESDGSDVEIGSPSNRTRPEIEVISLLDD</sequence>
<evidence type="ECO:0000313" key="5">
    <source>
        <dbReference type="Proteomes" id="UP000223968"/>
    </source>
</evidence>
<dbReference type="EMBL" id="PDNB01000017">
    <property type="protein sequence ID" value="PGH16474.1"/>
    <property type="molecule type" value="Genomic_DNA"/>
</dbReference>
<keyword evidence="5" id="KW-1185">Reference proteome</keyword>
<keyword evidence="1" id="KW-0175">Coiled coil</keyword>
<name>A0A2B7XXG3_9EURO</name>
<feature type="region of interest" description="Disordered" evidence="2">
    <location>
        <begin position="279"/>
        <end position="323"/>
    </location>
</feature>
<reference evidence="4 5" key="1">
    <citation type="submission" date="2017-10" db="EMBL/GenBank/DDBJ databases">
        <title>Comparative genomics in systemic dimorphic fungi from Ajellomycetaceae.</title>
        <authorList>
            <person name="Munoz J.F."/>
            <person name="Mcewen J.G."/>
            <person name="Clay O.K."/>
            <person name="Cuomo C.A."/>
        </authorList>
    </citation>
    <scope>NUCLEOTIDE SEQUENCE [LARGE SCALE GENOMIC DNA]</scope>
    <source>
        <strain evidence="4 5">UAMH5409</strain>
    </source>
</reference>
<dbReference type="STRING" id="1447875.A0A2B7XXG3"/>
<accession>A0A2B7XXG3</accession>
<dbReference type="Proteomes" id="UP000223968">
    <property type="component" value="Unassembled WGS sequence"/>
</dbReference>
<evidence type="ECO:0000259" key="3">
    <source>
        <dbReference type="Pfam" id="PF25534"/>
    </source>
</evidence>
<dbReference type="Pfam" id="PF25534">
    <property type="entry name" value="DUF7918"/>
    <property type="match status" value="1"/>
</dbReference>
<feature type="coiled-coil region" evidence="1">
    <location>
        <begin position="241"/>
        <end position="275"/>
    </location>
</feature>
<gene>
    <name evidence="4" type="ORF">AJ79_01805</name>
</gene>
<feature type="domain" description="DUF7918" evidence="3">
    <location>
        <begin position="8"/>
        <end position="225"/>
    </location>
</feature>
<dbReference type="OrthoDB" id="3364132at2759"/>
<evidence type="ECO:0000313" key="4">
    <source>
        <dbReference type="EMBL" id="PGH16474.1"/>
    </source>
</evidence>
<protein>
    <recommendedName>
        <fullName evidence="3">DUF7918 domain-containing protein</fullName>
    </recommendedName>
</protein>
<comment type="caution">
    <text evidence="4">The sequence shown here is derived from an EMBL/GenBank/DDBJ whole genome shotgun (WGS) entry which is preliminary data.</text>
</comment>
<organism evidence="4 5">
    <name type="scientific">Helicocarpus griseus UAMH5409</name>
    <dbReference type="NCBI Taxonomy" id="1447875"/>
    <lineage>
        <taxon>Eukaryota</taxon>
        <taxon>Fungi</taxon>
        <taxon>Dikarya</taxon>
        <taxon>Ascomycota</taxon>
        <taxon>Pezizomycotina</taxon>
        <taxon>Eurotiomycetes</taxon>
        <taxon>Eurotiomycetidae</taxon>
        <taxon>Onygenales</taxon>
        <taxon>Ajellomycetaceae</taxon>
        <taxon>Helicocarpus</taxon>
    </lineage>
</organism>
<evidence type="ECO:0000256" key="2">
    <source>
        <dbReference type="SAM" id="MobiDB-lite"/>
    </source>
</evidence>